<dbReference type="AlphaFoldDB" id="A0A367JNE3"/>
<keyword evidence="2" id="KW-1185">Reference proteome</keyword>
<dbReference type="Proteomes" id="UP000253551">
    <property type="component" value="Unassembled WGS sequence"/>
</dbReference>
<evidence type="ECO:0000313" key="2">
    <source>
        <dbReference type="Proteomes" id="UP000253551"/>
    </source>
</evidence>
<sequence length="139" mass="16022">MNDILDEKTAQGFNRWCKTKDVFKQSFSIQKHRESQWHVLCRDENINKTHAPNSLQMFDGSQNRQISGWCGSSHLGFLNVEPDRKIIRITKSNWRLPLQAPPKSTKKKTLGLKRKIISLLDIAGSQIFEQGRQAHKPPS</sequence>
<name>A0A367JNE3_RHIST</name>
<organism evidence="1 2">
    <name type="scientific">Rhizopus stolonifer</name>
    <name type="common">Rhizopus nigricans</name>
    <dbReference type="NCBI Taxonomy" id="4846"/>
    <lineage>
        <taxon>Eukaryota</taxon>
        <taxon>Fungi</taxon>
        <taxon>Fungi incertae sedis</taxon>
        <taxon>Mucoromycota</taxon>
        <taxon>Mucoromycotina</taxon>
        <taxon>Mucoromycetes</taxon>
        <taxon>Mucorales</taxon>
        <taxon>Mucorineae</taxon>
        <taxon>Rhizopodaceae</taxon>
        <taxon>Rhizopus</taxon>
    </lineage>
</organism>
<accession>A0A367JNE3</accession>
<comment type="caution">
    <text evidence="1">The sequence shown here is derived from an EMBL/GenBank/DDBJ whole genome shotgun (WGS) entry which is preliminary data.</text>
</comment>
<proteinExistence type="predicted"/>
<dbReference type="EMBL" id="PJQM01003027">
    <property type="protein sequence ID" value="RCH91221.1"/>
    <property type="molecule type" value="Genomic_DNA"/>
</dbReference>
<evidence type="ECO:0000313" key="1">
    <source>
        <dbReference type="EMBL" id="RCH91221.1"/>
    </source>
</evidence>
<gene>
    <name evidence="1" type="ORF">CU098_008669</name>
</gene>
<reference evidence="1 2" key="1">
    <citation type="journal article" date="2018" name="G3 (Bethesda)">
        <title>Phylogenetic and Phylogenomic Definition of Rhizopus Species.</title>
        <authorList>
            <person name="Gryganskyi A.P."/>
            <person name="Golan J."/>
            <person name="Dolatabadi S."/>
            <person name="Mondo S."/>
            <person name="Robb S."/>
            <person name="Idnurm A."/>
            <person name="Muszewska A."/>
            <person name="Steczkiewicz K."/>
            <person name="Masonjones S."/>
            <person name="Liao H.L."/>
            <person name="Gajdeczka M.T."/>
            <person name="Anike F."/>
            <person name="Vuek A."/>
            <person name="Anishchenko I.M."/>
            <person name="Voigt K."/>
            <person name="de Hoog G.S."/>
            <person name="Smith M.E."/>
            <person name="Heitman J."/>
            <person name="Vilgalys R."/>
            <person name="Stajich J.E."/>
        </authorList>
    </citation>
    <scope>NUCLEOTIDE SEQUENCE [LARGE SCALE GENOMIC DNA]</scope>
    <source>
        <strain evidence="1 2">LSU 92-RS-03</strain>
    </source>
</reference>
<protein>
    <submittedName>
        <fullName evidence="1">Uncharacterized protein</fullName>
    </submittedName>
</protein>